<dbReference type="Proteomes" id="UP000033551">
    <property type="component" value="Unassembled WGS sequence"/>
</dbReference>
<organism evidence="2 3">
    <name type="scientific">Streptomyces katrae</name>
    <dbReference type="NCBI Taxonomy" id="68223"/>
    <lineage>
        <taxon>Bacteria</taxon>
        <taxon>Bacillati</taxon>
        <taxon>Actinomycetota</taxon>
        <taxon>Actinomycetes</taxon>
        <taxon>Kitasatosporales</taxon>
        <taxon>Streptomycetaceae</taxon>
        <taxon>Streptomyces</taxon>
    </lineage>
</organism>
<keyword evidence="1" id="KW-1133">Transmembrane helix</keyword>
<gene>
    <name evidence="2" type="ORF">VR44_08870</name>
</gene>
<dbReference type="GO" id="GO:0016020">
    <property type="term" value="C:membrane"/>
    <property type="evidence" value="ECO:0007669"/>
    <property type="project" value="InterPro"/>
</dbReference>
<protein>
    <submittedName>
        <fullName evidence="2">Potassium transporter KtrB</fullName>
    </submittedName>
</protein>
<keyword evidence="1" id="KW-0472">Membrane</keyword>
<feature type="non-terminal residue" evidence="2">
    <location>
        <position position="1"/>
    </location>
</feature>
<feature type="transmembrane region" description="Helical" evidence="1">
    <location>
        <begin position="111"/>
        <end position="134"/>
    </location>
</feature>
<dbReference type="PANTHER" id="PTHR43743:SF1">
    <property type="entry name" value="POTASSIUM-TRANSPORTING ATPASE ATP-BINDING SUBUNIT"/>
    <property type="match status" value="1"/>
</dbReference>
<keyword evidence="1" id="KW-0812">Transmembrane</keyword>
<dbReference type="PATRIC" id="fig|68223.7.peg.5021"/>
<sequence>GNMVDLDSNPTKLIDIVEIGKQLLITRGALTTFSITNDVAKYFAIIPAMFATAYPGLEALNIMGLSSPRSAITSAIIFNALIIVALIPLALRGVRYEPASAHDLLRRNLGVYGLGGLVLPFVGIKLIDLLVSLVPGME</sequence>
<dbReference type="AlphaFoldDB" id="A0A0F4JQ52"/>
<accession>A0A0F4JQ52</accession>
<evidence type="ECO:0000313" key="3">
    <source>
        <dbReference type="Proteomes" id="UP000033551"/>
    </source>
</evidence>
<evidence type="ECO:0000256" key="1">
    <source>
        <dbReference type="SAM" id="Phobius"/>
    </source>
</evidence>
<dbReference type="GO" id="GO:0005524">
    <property type="term" value="F:ATP binding"/>
    <property type="evidence" value="ECO:0007669"/>
    <property type="project" value="UniProtKB-KW"/>
</dbReference>
<name>A0A0F4JQ52_9ACTN</name>
<keyword evidence="3" id="KW-1185">Reference proteome</keyword>
<dbReference type="PANTHER" id="PTHR43743">
    <property type="entry name" value="POTASSIUM-TRANSPORTING ATPASE ATP-BINDING SUBUNIT"/>
    <property type="match status" value="1"/>
</dbReference>
<dbReference type="InterPro" id="IPR006391">
    <property type="entry name" value="P-type_ATPase_bsu_IA"/>
</dbReference>
<proteinExistence type="predicted"/>
<feature type="transmembrane region" description="Helical" evidence="1">
    <location>
        <begin position="42"/>
        <end position="60"/>
    </location>
</feature>
<dbReference type="EMBL" id="JZWV01000187">
    <property type="protein sequence ID" value="KJY35954.1"/>
    <property type="molecule type" value="Genomic_DNA"/>
</dbReference>
<reference evidence="2 3" key="1">
    <citation type="submission" date="2015-02" db="EMBL/GenBank/DDBJ databases">
        <authorList>
            <person name="Ju K.-S."/>
            <person name="Doroghazi J.R."/>
            <person name="Metcalf W."/>
        </authorList>
    </citation>
    <scope>NUCLEOTIDE SEQUENCE [LARGE SCALE GENOMIC DNA]</scope>
    <source>
        <strain evidence="2 3">NRRL ISP-5550</strain>
    </source>
</reference>
<comment type="caution">
    <text evidence="2">The sequence shown here is derived from an EMBL/GenBank/DDBJ whole genome shotgun (WGS) entry which is preliminary data.</text>
</comment>
<evidence type="ECO:0000313" key="2">
    <source>
        <dbReference type="EMBL" id="KJY35954.1"/>
    </source>
</evidence>
<dbReference type="GO" id="GO:0008556">
    <property type="term" value="F:P-type potassium transmembrane transporter activity"/>
    <property type="evidence" value="ECO:0007669"/>
    <property type="project" value="InterPro"/>
</dbReference>
<feature type="transmembrane region" description="Helical" evidence="1">
    <location>
        <begin position="72"/>
        <end position="91"/>
    </location>
</feature>